<dbReference type="FunFam" id="3.40.50.300:FF:000489">
    <property type="entry name" value="Primosome assembly protein PriA"/>
    <property type="match status" value="1"/>
</dbReference>
<feature type="binding site" evidence="12">
    <location>
        <position position="557"/>
    </location>
    <ligand>
        <name>Zn(2+)</name>
        <dbReference type="ChEBI" id="CHEBI:29105"/>
        <label>1</label>
    </ligand>
</feature>
<dbReference type="NCBIfam" id="TIGR00595">
    <property type="entry name" value="priA"/>
    <property type="match status" value="1"/>
</dbReference>
<comment type="catalytic activity">
    <reaction evidence="11 12">
        <text>ATP + H2O = ADP + phosphate + H(+)</text>
        <dbReference type="Rhea" id="RHEA:13065"/>
        <dbReference type="ChEBI" id="CHEBI:15377"/>
        <dbReference type="ChEBI" id="CHEBI:15378"/>
        <dbReference type="ChEBI" id="CHEBI:30616"/>
        <dbReference type="ChEBI" id="CHEBI:43474"/>
        <dbReference type="ChEBI" id="CHEBI:456216"/>
        <dbReference type="EC" id="5.6.2.4"/>
    </reaction>
</comment>
<dbReference type="OrthoDB" id="9759544at2"/>
<dbReference type="GO" id="GO:0006310">
    <property type="term" value="P:DNA recombination"/>
    <property type="evidence" value="ECO:0000318"/>
    <property type="project" value="GO_Central"/>
</dbReference>
<dbReference type="EC" id="5.6.2.4" evidence="12"/>
<evidence type="ECO:0000256" key="3">
    <source>
        <dbReference type="ARBA" id="ARBA00022723"/>
    </source>
</evidence>
<dbReference type="InterPro" id="IPR005259">
    <property type="entry name" value="PriA"/>
</dbReference>
<dbReference type="GO" id="GO:0006302">
    <property type="term" value="P:double-strand break repair"/>
    <property type="evidence" value="ECO:0000318"/>
    <property type="project" value="GO_Central"/>
</dbReference>
<keyword evidence="4 12" id="KW-0547">Nucleotide-binding</keyword>
<comment type="subunit">
    <text evidence="12">Component of the replication restart primosome.</text>
</comment>
<dbReference type="PATRIC" id="fig|251221.4.peg.25"/>
<dbReference type="GO" id="GO:1990077">
    <property type="term" value="C:primosome complex"/>
    <property type="evidence" value="ECO:0007669"/>
    <property type="project" value="UniProtKB-UniRule"/>
</dbReference>
<dbReference type="InterPro" id="IPR041236">
    <property type="entry name" value="PriA_C"/>
</dbReference>
<comment type="catalytic activity">
    <reaction evidence="12">
        <text>Couples ATP hydrolysis with the unwinding of duplex DNA by translocating in the 3'-5' direction.</text>
        <dbReference type="EC" id="5.6.2.4"/>
    </reaction>
</comment>
<keyword evidence="2 12" id="KW-0235">DNA replication</keyword>
<dbReference type="PANTHER" id="PTHR30580">
    <property type="entry name" value="PRIMOSOMAL PROTEIN N"/>
    <property type="match status" value="1"/>
</dbReference>
<dbReference type="Pfam" id="PF18074">
    <property type="entry name" value="PriA_C"/>
    <property type="match status" value="1"/>
</dbReference>
<name>Q7NPN0_GLOVI</name>
<dbReference type="InterPro" id="IPR001650">
    <property type="entry name" value="Helicase_C-like"/>
</dbReference>
<dbReference type="Pfam" id="PF17764">
    <property type="entry name" value="PriA_3primeBD"/>
    <property type="match status" value="1"/>
</dbReference>
<dbReference type="NCBIfam" id="NF004066">
    <property type="entry name" value="PRK05580.1-3"/>
    <property type="match status" value="1"/>
</dbReference>
<evidence type="ECO:0000256" key="11">
    <source>
        <dbReference type="ARBA" id="ARBA00048988"/>
    </source>
</evidence>
<evidence type="ECO:0000313" key="16">
    <source>
        <dbReference type="Proteomes" id="UP000000557"/>
    </source>
</evidence>
<keyword evidence="6 12" id="KW-0347">Helicase</keyword>
<dbReference type="PhylomeDB" id="Q7NPN0"/>
<proteinExistence type="inferred from homology"/>
<dbReference type="InterPro" id="IPR014001">
    <property type="entry name" value="Helicase_ATP-bd"/>
</dbReference>
<feature type="binding site" evidence="12">
    <location>
        <position position="547"/>
    </location>
    <ligand>
        <name>Zn(2+)</name>
        <dbReference type="ChEBI" id="CHEBI:29105"/>
        <label>2</label>
    </ligand>
</feature>
<comment type="function">
    <text evidence="12">Initiates the restart of stalled replication forks, which reloads the replicative helicase on sites other than the origin of replication. Recognizes and binds to abandoned replication forks and remodels them to uncover a helicase loading site. Promotes assembly of the primosome at these replication forks.</text>
</comment>
<dbReference type="STRING" id="251221.gene:10757494"/>
<keyword evidence="10 12" id="KW-0413">Isomerase</keyword>
<dbReference type="GO" id="GO:0006270">
    <property type="term" value="P:DNA replication initiation"/>
    <property type="evidence" value="ECO:0000318"/>
    <property type="project" value="GO_Central"/>
</dbReference>
<dbReference type="Pfam" id="PF00271">
    <property type="entry name" value="Helicase_C"/>
    <property type="match status" value="1"/>
</dbReference>
<dbReference type="eggNOG" id="COG1198">
    <property type="taxonomic scope" value="Bacteria"/>
</dbReference>
<dbReference type="InterPro" id="IPR027417">
    <property type="entry name" value="P-loop_NTPase"/>
</dbReference>
<evidence type="ECO:0000256" key="7">
    <source>
        <dbReference type="ARBA" id="ARBA00022833"/>
    </source>
</evidence>
<evidence type="ECO:0000259" key="14">
    <source>
        <dbReference type="PROSITE" id="PS51194"/>
    </source>
</evidence>
<evidence type="ECO:0000313" key="15">
    <source>
        <dbReference type="EMBL" id="BAC87966.1"/>
    </source>
</evidence>
<dbReference type="CDD" id="cd18804">
    <property type="entry name" value="SF2_C_priA"/>
    <property type="match status" value="1"/>
</dbReference>
<feature type="binding site" evidence="12">
    <location>
        <position position="560"/>
    </location>
    <ligand>
        <name>Zn(2+)</name>
        <dbReference type="ChEBI" id="CHEBI:29105"/>
        <label>1</label>
    </ligand>
</feature>
<dbReference type="InterPro" id="IPR040498">
    <property type="entry name" value="PriA_CRR"/>
</dbReference>
<feature type="binding site" evidence="12">
    <location>
        <position position="518"/>
    </location>
    <ligand>
        <name>Zn(2+)</name>
        <dbReference type="ChEBI" id="CHEBI:29105"/>
        <label>1</label>
    </ligand>
</feature>
<reference evidence="15 16" key="1">
    <citation type="journal article" date="2003" name="DNA Res.">
        <title>Complete genome structure of Gloeobacter violaceus PCC 7421, a cyanobacterium that lacks thylakoids.</title>
        <authorList>
            <person name="Nakamura Y."/>
            <person name="Kaneko T."/>
            <person name="Sato S."/>
            <person name="Mimuro M."/>
            <person name="Miyashita H."/>
            <person name="Tsuchiya T."/>
            <person name="Sasamoto S."/>
            <person name="Watanabe A."/>
            <person name="Kawashima K."/>
            <person name="Kishida Y."/>
            <person name="Kiyokawa C."/>
            <person name="Kohara M."/>
            <person name="Matsumoto M."/>
            <person name="Matsuno A."/>
            <person name="Nakazaki N."/>
            <person name="Shimpo S."/>
            <person name="Takeuchi C."/>
            <person name="Yamada M."/>
            <person name="Tabata S."/>
        </authorList>
    </citation>
    <scope>NUCLEOTIDE SEQUENCE [LARGE SCALE GENOMIC DNA]</scope>
    <source>
        <strain evidence="16">ATCC 29082 / PCC 7421</strain>
    </source>
</reference>
<feature type="domain" description="Helicase C-terminal" evidence="14">
    <location>
        <begin position="552"/>
        <end position="709"/>
    </location>
</feature>
<dbReference type="Pfam" id="PF18319">
    <property type="entry name" value="Zn_ribbon_PriA"/>
    <property type="match status" value="1"/>
</dbReference>
<dbReference type="PROSITE" id="PS51194">
    <property type="entry name" value="HELICASE_CTER"/>
    <property type="match status" value="1"/>
</dbReference>
<dbReference type="CDD" id="cd17929">
    <property type="entry name" value="DEXHc_priA"/>
    <property type="match status" value="1"/>
</dbReference>
<dbReference type="GO" id="GO:0043138">
    <property type="term" value="F:3'-5' DNA helicase activity"/>
    <property type="evidence" value="ECO:0000318"/>
    <property type="project" value="GO_Central"/>
</dbReference>
<dbReference type="HOGENOM" id="CLU_013353_3_0_3"/>
<keyword evidence="5 12" id="KW-0378">Hydrolase</keyword>
<dbReference type="SUPFAM" id="SSF52540">
    <property type="entry name" value="P-loop containing nucleoside triphosphate hydrolases"/>
    <property type="match status" value="1"/>
</dbReference>
<dbReference type="KEGG" id="gvi:gll0025"/>
<dbReference type="Proteomes" id="UP000000557">
    <property type="component" value="Chromosome"/>
</dbReference>
<evidence type="ECO:0000256" key="1">
    <source>
        <dbReference type="ARBA" id="ARBA00022515"/>
    </source>
</evidence>
<reference evidence="15 16" key="2">
    <citation type="journal article" date="2003" name="DNA Res.">
        <title>Complete genome structure of Gloeobacter violaceus PCC 7421, a cyanobacterium that lacks thylakoids (supplement).</title>
        <authorList>
            <person name="Nakamura Y."/>
            <person name="Kaneko T."/>
            <person name="Sato S."/>
            <person name="Mimuro M."/>
            <person name="Miyashita H."/>
            <person name="Tsuchiya T."/>
            <person name="Sasamoto S."/>
            <person name="Watanabe A."/>
            <person name="Kawashima K."/>
            <person name="Kishida Y."/>
            <person name="Kiyokawa C."/>
            <person name="Kohara M."/>
            <person name="Matsumoto M."/>
            <person name="Matsuno A."/>
            <person name="Nakazaki N."/>
            <person name="Shimpo S."/>
            <person name="Takeuchi C."/>
            <person name="Yamada M."/>
            <person name="Tabata S."/>
        </authorList>
    </citation>
    <scope>NUCLEOTIDE SEQUENCE [LARGE SCALE GENOMIC DNA]</scope>
    <source>
        <strain evidence="16">ATCC 29082 / PCC 7421</strain>
    </source>
</reference>
<dbReference type="InterPro" id="IPR041222">
    <property type="entry name" value="PriA_3primeBD"/>
</dbReference>
<dbReference type="GO" id="GO:0006269">
    <property type="term" value="P:DNA replication, synthesis of primer"/>
    <property type="evidence" value="ECO:0007669"/>
    <property type="project" value="UniProtKB-KW"/>
</dbReference>
<sequence>METFRPGPLLRPAAWVQVLVDAPARERTYTYRLADGMTAAGGDVVCVPFGSQLVGGIVLGCLDQLPTGLDPGRLKTVESVVGTGLFAPGFWPLLVRVADYYLVPLARVLETALPPGILSRARRRVRLVADAAPMAQWGLSAAAKSAFDFLRSQAHADFSWRFCVQRLSGGVSSLRELQARRLLESYYVFGETARPRTQQFVVLAGAGADLCGRSAAVVQCLRRLGGEVSVEQLLAEARTTRALLQKLDAGGHVRIYERQILRLAAPTASADAPKLLTDAQKQVLDRLQGATPGPVLLEGVTGSGKTEVYLQAIAPVLDRGESALVLVPEIGLTPQLTDRFAARFGARVRVYHSALSEGERFDCWRQMLTGEAQVVVGTRSAVFAPLPKLGLIVLDEEHDGSYKQDRPAPCYHARTVALWRGELAGCPVLLGSATPDLESFDRATAGRYLHLEMPERVAGRPLPAVEVVDMREELNRGNFTPFSATLQRAVAEMHGAGRQGILFINRRGYSTFVLCRNCGETLRCPHCAVSLTYHRLEAGDHLRCHYCNHGAPQPRACPHCTSPNLRYFGAGTQRIAAQLSEQFPTLRVLRFDRDTTARKDAHRQILEQFGRGEADVLVGTQMLTKGLDLPQVTLVGILAADGLLNLPDFRASERAFQLLTQVAGRAGRGSEPGRVILQTYAPEHPVVEAASTHDFRRYAAAELTQRRALGYPPFVQLVALQLSAAEQQSVVESAEALARRLDGSADFEGRLLGPAPCTVERVAGRYRWQLLIKNPNGEAGRASLRALLTQFVPCAGVTVAVDVDPLRLL</sequence>
<evidence type="ECO:0000256" key="4">
    <source>
        <dbReference type="ARBA" id="ARBA00022741"/>
    </source>
</evidence>
<dbReference type="Pfam" id="PF00270">
    <property type="entry name" value="DEAD"/>
    <property type="match status" value="1"/>
</dbReference>
<comment type="cofactor">
    <cofactor evidence="12">
        <name>Zn(2+)</name>
        <dbReference type="ChEBI" id="CHEBI:29105"/>
    </cofactor>
    <text evidence="12">Binds 2 zinc ions per subunit.</text>
</comment>
<dbReference type="GO" id="GO:0008270">
    <property type="term" value="F:zinc ion binding"/>
    <property type="evidence" value="ECO:0007669"/>
    <property type="project" value="UniProtKB-UniRule"/>
</dbReference>
<evidence type="ECO:0000256" key="6">
    <source>
        <dbReference type="ARBA" id="ARBA00022806"/>
    </source>
</evidence>
<dbReference type="GO" id="GO:0016887">
    <property type="term" value="F:ATP hydrolysis activity"/>
    <property type="evidence" value="ECO:0007669"/>
    <property type="project" value="RHEA"/>
</dbReference>
<evidence type="ECO:0000256" key="10">
    <source>
        <dbReference type="ARBA" id="ARBA00023235"/>
    </source>
</evidence>
<dbReference type="GO" id="GO:0003677">
    <property type="term" value="F:DNA binding"/>
    <property type="evidence" value="ECO:0007669"/>
    <property type="project" value="UniProtKB-UniRule"/>
</dbReference>
<dbReference type="EMBL" id="BA000045">
    <property type="protein sequence ID" value="BAC87966.1"/>
    <property type="molecule type" value="Genomic_DNA"/>
</dbReference>
<keyword evidence="9 12" id="KW-0238">DNA-binding</keyword>
<feature type="binding site" evidence="12">
    <location>
        <position position="524"/>
    </location>
    <ligand>
        <name>Zn(2+)</name>
        <dbReference type="ChEBI" id="CHEBI:29105"/>
        <label>2</label>
    </ligand>
</feature>
<evidence type="ECO:0000259" key="13">
    <source>
        <dbReference type="PROSITE" id="PS51192"/>
    </source>
</evidence>
<dbReference type="PANTHER" id="PTHR30580:SF0">
    <property type="entry name" value="PRIMOSOMAL PROTEIN N"/>
    <property type="match status" value="1"/>
</dbReference>
<feature type="binding site" evidence="12">
    <location>
        <position position="515"/>
    </location>
    <ligand>
        <name>Zn(2+)</name>
        <dbReference type="ChEBI" id="CHEBI:29105"/>
        <label>1</label>
    </ligand>
</feature>
<comment type="similarity">
    <text evidence="12">Belongs to the helicase family. PriA subfamily.</text>
</comment>
<dbReference type="InParanoid" id="Q7NPN0"/>
<accession>Q7NPN0</accession>
<keyword evidence="3 12" id="KW-0479">Metal-binding</keyword>
<feature type="domain" description="Helicase ATP-binding" evidence="13">
    <location>
        <begin position="286"/>
        <end position="453"/>
    </location>
</feature>
<evidence type="ECO:0000256" key="2">
    <source>
        <dbReference type="ARBA" id="ARBA00022705"/>
    </source>
</evidence>
<dbReference type="EnsemblBacteria" id="BAC87966">
    <property type="protein sequence ID" value="BAC87966"/>
    <property type="gene ID" value="BAC87966"/>
</dbReference>
<keyword evidence="8 12" id="KW-0067">ATP-binding</keyword>
<feature type="binding site" evidence="12">
    <location>
        <position position="544"/>
    </location>
    <ligand>
        <name>Zn(2+)</name>
        <dbReference type="ChEBI" id="CHEBI:29105"/>
        <label>2</label>
    </ligand>
</feature>
<dbReference type="FunCoup" id="Q7NPN0">
    <property type="interactions" value="59"/>
</dbReference>
<dbReference type="HAMAP" id="MF_00983">
    <property type="entry name" value="PriA"/>
    <property type="match status" value="1"/>
</dbReference>
<protein>
    <recommendedName>
        <fullName evidence="12">Replication restart protein PriA</fullName>
    </recommendedName>
    <alternativeName>
        <fullName evidence="12">ATP-dependent DNA helicase PriA</fullName>
        <ecNumber evidence="12">5.6.2.4</ecNumber>
    </alternativeName>
    <alternativeName>
        <fullName evidence="12">DNA 3'-5' helicase PriA</fullName>
    </alternativeName>
</protein>
<keyword evidence="7 12" id="KW-0862">Zinc</keyword>
<dbReference type="GO" id="GO:0005524">
    <property type="term" value="F:ATP binding"/>
    <property type="evidence" value="ECO:0007669"/>
    <property type="project" value="UniProtKB-UniRule"/>
</dbReference>
<evidence type="ECO:0000256" key="9">
    <source>
        <dbReference type="ARBA" id="ARBA00023125"/>
    </source>
</evidence>
<keyword evidence="1 12" id="KW-0639">Primosome</keyword>
<gene>
    <name evidence="12" type="primary">priA</name>
    <name evidence="15" type="ordered locus">gll0025</name>
</gene>
<dbReference type="InterPro" id="IPR011545">
    <property type="entry name" value="DEAD/DEAH_box_helicase_dom"/>
</dbReference>
<dbReference type="Gene3D" id="3.40.50.300">
    <property type="entry name" value="P-loop containing nucleotide triphosphate hydrolases"/>
    <property type="match status" value="2"/>
</dbReference>
<feature type="binding site" evidence="12">
    <location>
        <position position="527"/>
    </location>
    <ligand>
        <name>Zn(2+)</name>
        <dbReference type="ChEBI" id="CHEBI:29105"/>
        <label>2</label>
    </ligand>
</feature>
<keyword evidence="16" id="KW-1185">Reference proteome</keyword>
<dbReference type="SMART" id="SM00490">
    <property type="entry name" value="HELICc"/>
    <property type="match status" value="1"/>
</dbReference>
<evidence type="ECO:0000256" key="12">
    <source>
        <dbReference type="HAMAP-Rule" id="MF_00983"/>
    </source>
</evidence>
<dbReference type="Gene3D" id="3.40.1440.60">
    <property type="entry name" value="PriA, 3(prime) DNA-binding domain"/>
    <property type="match status" value="1"/>
</dbReference>
<evidence type="ECO:0000256" key="8">
    <source>
        <dbReference type="ARBA" id="ARBA00022840"/>
    </source>
</evidence>
<dbReference type="InterPro" id="IPR042115">
    <property type="entry name" value="PriA_3primeBD_sf"/>
</dbReference>
<dbReference type="AlphaFoldDB" id="Q7NPN0"/>
<dbReference type="PROSITE" id="PS51192">
    <property type="entry name" value="HELICASE_ATP_BIND_1"/>
    <property type="match status" value="1"/>
</dbReference>
<organism evidence="15 16">
    <name type="scientific">Gloeobacter violaceus (strain ATCC 29082 / PCC 7421)</name>
    <dbReference type="NCBI Taxonomy" id="251221"/>
    <lineage>
        <taxon>Bacteria</taxon>
        <taxon>Bacillati</taxon>
        <taxon>Cyanobacteriota</taxon>
        <taxon>Cyanophyceae</taxon>
        <taxon>Gloeobacterales</taxon>
        <taxon>Gloeobacteraceae</taxon>
        <taxon>Gloeobacter</taxon>
    </lineage>
</organism>
<dbReference type="RefSeq" id="WP_011140029.1">
    <property type="nucleotide sequence ID" value="NC_005125.1"/>
</dbReference>
<evidence type="ECO:0000256" key="5">
    <source>
        <dbReference type="ARBA" id="ARBA00022801"/>
    </source>
</evidence>
<dbReference type="SMART" id="SM00487">
    <property type="entry name" value="DEXDc"/>
    <property type="match status" value="1"/>
</dbReference>